<keyword evidence="1" id="KW-0472">Membrane</keyword>
<keyword evidence="1" id="KW-0812">Transmembrane</keyword>
<keyword evidence="1" id="KW-1133">Transmembrane helix</keyword>
<feature type="transmembrane region" description="Helical" evidence="1">
    <location>
        <begin position="115"/>
        <end position="147"/>
    </location>
</feature>
<accession>A0ABV9SY55</accession>
<dbReference type="Proteomes" id="UP001595818">
    <property type="component" value="Unassembled WGS sequence"/>
</dbReference>
<evidence type="ECO:0000313" key="2">
    <source>
        <dbReference type="EMBL" id="MFC4871182.1"/>
    </source>
</evidence>
<sequence length="465" mass="54054">MLSFFKINDPWRMIGILFLLMLLRVPYLMMNLPVIQPEIIWLLMGERISDGHLMYTGILDDTGPFSSLVYWASHVLFGKSASAYRFMAFFVILFQVYYINHLFIRFKTFDENSYIPAFVMAVLFHISFDFLTLSPGLLGGTFILLAFGQLLGQTSLNQNPTESVLLMGLYAGIGFCFHFPLVVFLPFLILSGIMINGFSFQQLALSVTGYLLPVSICALFFFWMDGLYEFVQHFFLTSRTVDKIFHVQYADLLFLFLLPCLLSLAGYLRNNFIGRMNLTQQKQNQLFVVYGIFLVGTVFLINRLSPYQFICFLPVFTYFVTHLIVSHPRPMLQSILFYSFFLIIPFMGYSWAFYKKNDPSFIQYAILPEEKHLLTSGLPILVLGNDPSYYHNASLATPYLHFGLARNYWRNRDDLEVLTNTYLSFIEERPVYVIDEEGVFKNLMEQLPKLKNMYLEEKPGVYRLK</sequence>
<protein>
    <recommendedName>
        <fullName evidence="4">Glycosyltransferase RgtA/B/C/D-like domain-containing protein</fullName>
    </recommendedName>
</protein>
<feature type="transmembrane region" description="Helical" evidence="1">
    <location>
        <begin position="167"/>
        <end position="191"/>
    </location>
</feature>
<feature type="transmembrane region" description="Helical" evidence="1">
    <location>
        <begin position="84"/>
        <end position="103"/>
    </location>
</feature>
<organism evidence="2 3">
    <name type="scientific">Negadavirga shengliensis</name>
    <dbReference type="NCBI Taxonomy" id="1389218"/>
    <lineage>
        <taxon>Bacteria</taxon>
        <taxon>Pseudomonadati</taxon>
        <taxon>Bacteroidota</taxon>
        <taxon>Cytophagia</taxon>
        <taxon>Cytophagales</taxon>
        <taxon>Cyclobacteriaceae</taxon>
        <taxon>Negadavirga</taxon>
    </lineage>
</organism>
<feature type="transmembrane region" description="Helical" evidence="1">
    <location>
        <begin position="307"/>
        <end position="325"/>
    </location>
</feature>
<comment type="caution">
    <text evidence="2">The sequence shown here is derived from an EMBL/GenBank/DDBJ whole genome shotgun (WGS) entry which is preliminary data.</text>
</comment>
<evidence type="ECO:0008006" key="4">
    <source>
        <dbReference type="Google" id="ProtNLM"/>
    </source>
</evidence>
<proteinExistence type="predicted"/>
<gene>
    <name evidence="2" type="ORF">ACFPFU_05750</name>
</gene>
<feature type="transmembrane region" description="Helical" evidence="1">
    <location>
        <begin position="12"/>
        <end position="32"/>
    </location>
</feature>
<feature type="transmembrane region" description="Helical" evidence="1">
    <location>
        <begin position="337"/>
        <end position="354"/>
    </location>
</feature>
<reference evidence="3" key="1">
    <citation type="journal article" date="2019" name="Int. J. Syst. Evol. Microbiol.">
        <title>The Global Catalogue of Microorganisms (GCM) 10K type strain sequencing project: providing services to taxonomists for standard genome sequencing and annotation.</title>
        <authorList>
            <consortium name="The Broad Institute Genomics Platform"/>
            <consortium name="The Broad Institute Genome Sequencing Center for Infectious Disease"/>
            <person name="Wu L."/>
            <person name="Ma J."/>
        </authorList>
    </citation>
    <scope>NUCLEOTIDE SEQUENCE [LARGE SCALE GENOMIC DNA]</scope>
    <source>
        <strain evidence="3">CGMCC 4.7466</strain>
    </source>
</reference>
<dbReference type="RefSeq" id="WP_377062420.1">
    <property type="nucleotide sequence ID" value="NZ_JBHSJJ010000003.1"/>
</dbReference>
<feature type="transmembrane region" description="Helical" evidence="1">
    <location>
        <begin position="203"/>
        <end position="224"/>
    </location>
</feature>
<feature type="transmembrane region" description="Helical" evidence="1">
    <location>
        <begin position="244"/>
        <end position="264"/>
    </location>
</feature>
<dbReference type="EMBL" id="JBHSJJ010000003">
    <property type="protein sequence ID" value="MFC4871182.1"/>
    <property type="molecule type" value="Genomic_DNA"/>
</dbReference>
<keyword evidence="3" id="KW-1185">Reference proteome</keyword>
<evidence type="ECO:0000256" key="1">
    <source>
        <dbReference type="SAM" id="Phobius"/>
    </source>
</evidence>
<name>A0ABV9SY55_9BACT</name>
<evidence type="ECO:0000313" key="3">
    <source>
        <dbReference type="Proteomes" id="UP001595818"/>
    </source>
</evidence>
<feature type="transmembrane region" description="Helical" evidence="1">
    <location>
        <begin position="285"/>
        <end position="301"/>
    </location>
</feature>